<dbReference type="GO" id="GO:0005829">
    <property type="term" value="C:cytosol"/>
    <property type="evidence" value="ECO:0007669"/>
    <property type="project" value="TreeGrafter"/>
</dbReference>
<dbReference type="EMBL" id="MEUJ01000004">
    <property type="protein sequence ID" value="OGC40175.1"/>
    <property type="molecule type" value="Genomic_DNA"/>
</dbReference>
<feature type="domain" description="Metalloprotease TldD/E central" evidence="7">
    <location>
        <begin position="111"/>
        <end position="219"/>
    </location>
</feature>
<evidence type="ECO:0000256" key="4">
    <source>
        <dbReference type="ARBA" id="ARBA00023049"/>
    </source>
</evidence>
<dbReference type="SUPFAM" id="SSF111283">
    <property type="entry name" value="Putative modulator of DNA gyrase, PmbA/TldD"/>
    <property type="match status" value="1"/>
</dbReference>
<organism evidence="8 9">
    <name type="scientific">candidate division WOR-1 bacterium RIFOXYC2_FULL_46_14</name>
    <dbReference type="NCBI Taxonomy" id="1802587"/>
    <lineage>
        <taxon>Bacteria</taxon>
        <taxon>Bacillati</taxon>
        <taxon>Saganbacteria</taxon>
    </lineage>
</organism>
<evidence type="ECO:0000256" key="1">
    <source>
        <dbReference type="ARBA" id="ARBA00005836"/>
    </source>
</evidence>
<proteinExistence type="inferred from homology"/>
<dbReference type="InterPro" id="IPR045569">
    <property type="entry name" value="Metalloprtase-TldD/E_C"/>
</dbReference>
<dbReference type="Pfam" id="PF01523">
    <property type="entry name" value="PmbA_TldD_1st"/>
    <property type="match status" value="1"/>
</dbReference>
<evidence type="ECO:0000256" key="2">
    <source>
        <dbReference type="ARBA" id="ARBA00022670"/>
    </source>
</evidence>
<dbReference type="PANTHER" id="PTHR30624:SF4">
    <property type="entry name" value="METALLOPROTEASE TLDD"/>
    <property type="match status" value="1"/>
</dbReference>
<evidence type="ECO:0000313" key="9">
    <source>
        <dbReference type="Proteomes" id="UP000179242"/>
    </source>
</evidence>
<keyword evidence="4" id="KW-0482">Metalloprotease</keyword>
<dbReference type="InterPro" id="IPR002510">
    <property type="entry name" value="Metalloprtase-TldD/E_N"/>
</dbReference>
<gene>
    <name evidence="8" type="ORF">A2438_02690</name>
</gene>
<keyword evidence="2" id="KW-0645">Protease</keyword>
<dbReference type="GO" id="GO:0008237">
    <property type="term" value="F:metallopeptidase activity"/>
    <property type="evidence" value="ECO:0007669"/>
    <property type="project" value="UniProtKB-KW"/>
</dbReference>
<dbReference type="InterPro" id="IPR036059">
    <property type="entry name" value="TldD/PmbA_sf"/>
</dbReference>
<protein>
    <submittedName>
        <fullName evidence="8">Peptidase C69</fullName>
    </submittedName>
</protein>
<feature type="domain" description="Metalloprotease TldD/E C-terminal" evidence="6">
    <location>
        <begin position="227"/>
        <end position="457"/>
    </location>
</feature>
<accession>A0A1F4U5C9</accession>
<evidence type="ECO:0000313" key="8">
    <source>
        <dbReference type="EMBL" id="OGC40175.1"/>
    </source>
</evidence>
<dbReference type="FunFam" id="3.30.2290.10:FF:000003">
    <property type="entry name" value="Zinc-dependent protease, TldD/PmbA family"/>
    <property type="match status" value="1"/>
</dbReference>
<evidence type="ECO:0000259" key="5">
    <source>
        <dbReference type="Pfam" id="PF01523"/>
    </source>
</evidence>
<keyword evidence="3" id="KW-0378">Hydrolase</keyword>
<comment type="caution">
    <text evidence="8">The sequence shown here is derived from an EMBL/GenBank/DDBJ whole genome shotgun (WGS) entry which is preliminary data.</text>
</comment>
<dbReference type="GO" id="GO:0006508">
    <property type="term" value="P:proteolysis"/>
    <property type="evidence" value="ECO:0007669"/>
    <property type="project" value="UniProtKB-KW"/>
</dbReference>
<dbReference type="AlphaFoldDB" id="A0A1F4U5C9"/>
<feature type="domain" description="Metalloprotease TldD/E N-terminal" evidence="5">
    <location>
        <begin position="22"/>
        <end position="84"/>
    </location>
</feature>
<evidence type="ECO:0000259" key="6">
    <source>
        <dbReference type="Pfam" id="PF19289"/>
    </source>
</evidence>
<comment type="similarity">
    <text evidence="1">Belongs to the peptidase U62 family.</text>
</comment>
<evidence type="ECO:0000256" key="3">
    <source>
        <dbReference type="ARBA" id="ARBA00022801"/>
    </source>
</evidence>
<dbReference type="PANTHER" id="PTHR30624">
    <property type="entry name" value="UNCHARACTERIZED PROTEIN TLDD AND PMBA"/>
    <property type="match status" value="1"/>
</dbReference>
<dbReference type="InterPro" id="IPR035068">
    <property type="entry name" value="TldD/PmbA_N"/>
</dbReference>
<dbReference type="Pfam" id="PF19290">
    <property type="entry name" value="PmbA_TldD_2nd"/>
    <property type="match status" value="1"/>
</dbReference>
<dbReference type="Pfam" id="PF19289">
    <property type="entry name" value="PmbA_TldD_3rd"/>
    <property type="match status" value="1"/>
</dbReference>
<sequence>MLSKSELEEILHLALETGGDFAEIFIEDENGTTVACEDNKIEKIVTGNSHGAGIRVIKDKIISYGSTSLVTLDELKKVARETAAAFSGSSRKKTFDLVASIPPHGIAVKRRPHEVAIEEKVALVETLNKTARSYGDKIVQVTVRYLDSNQAVTIANSDGIYIEDNRIRTRYYINVIAAKGNILQTGYEAPGGTVGFELIEEYNPEEKARQATERALLMLDAPHAPAGRMMVVLHSTAGGTMVHEACGHALEADFIYKGTSIYGNNIGKKVASELVTVIDDATIRGKYGTFNFDDEGTPGQKTILIENGILKGFMSDKYNAKLLGIKETGNGRRESYLSKPIPRMTNTIIAPGKSNPDEIVASIKNGLLVKHMGGGEVNVTNGDFVFDVTEGYVIEDGKVKHPVRGAILTGNGPKVLETIDMVGTDLGFQTGVCGKYDHAPVGDAQPTIRIKEIVVGGRQQ</sequence>
<name>A0A1F4U5C9_UNCSA</name>
<reference evidence="8 9" key="1">
    <citation type="journal article" date="2016" name="Nat. Commun.">
        <title>Thousands of microbial genomes shed light on interconnected biogeochemical processes in an aquifer system.</title>
        <authorList>
            <person name="Anantharaman K."/>
            <person name="Brown C.T."/>
            <person name="Hug L.A."/>
            <person name="Sharon I."/>
            <person name="Castelle C.J."/>
            <person name="Probst A.J."/>
            <person name="Thomas B.C."/>
            <person name="Singh A."/>
            <person name="Wilkins M.J."/>
            <person name="Karaoz U."/>
            <person name="Brodie E.L."/>
            <person name="Williams K.H."/>
            <person name="Hubbard S.S."/>
            <person name="Banfield J.F."/>
        </authorList>
    </citation>
    <scope>NUCLEOTIDE SEQUENCE [LARGE SCALE GENOMIC DNA]</scope>
</reference>
<dbReference type="InterPro" id="IPR025502">
    <property type="entry name" value="TldD"/>
</dbReference>
<dbReference type="InterPro" id="IPR051463">
    <property type="entry name" value="Peptidase_U62_metallo"/>
</dbReference>
<dbReference type="Proteomes" id="UP000179242">
    <property type="component" value="Unassembled WGS sequence"/>
</dbReference>
<evidence type="ECO:0000259" key="7">
    <source>
        <dbReference type="Pfam" id="PF19290"/>
    </source>
</evidence>
<dbReference type="Gene3D" id="3.30.2290.10">
    <property type="entry name" value="PmbA/TldD superfamily"/>
    <property type="match status" value="1"/>
</dbReference>
<dbReference type="PIRSF" id="PIRSF004919">
    <property type="entry name" value="TldD"/>
    <property type="match status" value="1"/>
</dbReference>
<dbReference type="InterPro" id="IPR045570">
    <property type="entry name" value="Metalloprtase-TldD/E_cen_dom"/>
</dbReference>